<keyword evidence="2" id="KW-0812">Transmembrane</keyword>
<evidence type="ECO:0000256" key="2">
    <source>
        <dbReference type="SAM" id="Phobius"/>
    </source>
</evidence>
<keyword evidence="4" id="KW-1185">Reference proteome</keyword>
<name>A0A2Z6QSW8_9GLOM</name>
<organism evidence="3 4">
    <name type="scientific">Rhizophagus clarus</name>
    <dbReference type="NCBI Taxonomy" id="94130"/>
    <lineage>
        <taxon>Eukaryota</taxon>
        <taxon>Fungi</taxon>
        <taxon>Fungi incertae sedis</taxon>
        <taxon>Mucoromycota</taxon>
        <taxon>Glomeromycotina</taxon>
        <taxon>Glomeromycetes</taxon>
        <taxon>Glomerales</taxon>
        <taxon>Glomeraceae</taxon>
        <taxon>Rhizophagus</taxon>
    </lineage>
</organism>
<keyword evidence="2" id="KW-1133">Transmembrane helix</keyword>
<protein>
    <submittedName>
        <fullName evidence="3">Uncharacterized protein</fullName>
    </submittedName>
</protein>
<sequence>MSTQPSLNKSNHTDNANSFNTSMVIGLLIISVTVIVIMIIIMKVWMKSKHSKIMPSILEKNLPTAPIKADERKSLQFLTRPKQIFNKDKTLPIYRKTDTWEKYLKMIQTPDQLNGVVRTMEISPSSSSADLQENGDNNSNTIDNGKISYDNNNSSYNHTLQRESLHLQQNIYDYDDCHLI</sequence>
<accession>A0A2Z6QSW8</accession>
<keyword evidence="2" id="KW-0472">Membrane</keyword>
<comment type="caution">
    <text evidence="3">The sequence shown here is derived from an EMBL/GenBank/DDBJ whole genome shotgun (WGS) entry which is preliminary data.</text>
</comment>
<reference evidence="3 4" key="1">
    <citation type="submission" date="2017-11" db="EMBL/GenBank/DDBJ databases">
        <title>The genome of Rhizophagus clarus HR1 reveals common genetic basis of auxotrophy among arbuscular mycorrhizal fungi.</title>
        <authorList>
            <person name="Kobayashi Y."/>
        </authorList>
    </citation>
    <scope>NUCLEOTIDE SEQUENCE [LARGE SCALE GENOMIC DNA]</scope>
    <source>
        <strain evidence="3 4">HR1</strain>
    </source>
</reference>
<evidence type="ECO:0000256" key="1">
    <source>
        <dbReference type="SAM" id="MobiDB-lite"/>
    </source>
</evidence>
<proteinExistence type="predicted"/>
<feature type="region of interest" description="Disordered" evidence="1">
    <location>
        <begin position="124"/>
        <end position="155"/>
    </location>
</feature>
<evidence type="ECO:0000313" key="3">
    <source>
        <dbReference type="EMBL" id="GBB91672.1"/>
    </source>
</evidence>
<gene>
    <name evidence="3" type="ORF">RclHR1_19020002</name>
</gene>
<dbReference type="Proteomes" id="UP000247702">
    <property type="component" value="Unassembled WGS sequence"/>
</dbReference>
<evidence type="ECO:0000313" key="4">
    <source>
        <dbReference type="Proteomes" id="UP000247702"/>
    </source>
</evidence>
<feature type="transmembrane region" description="Helical" evidence="2">
    <location>
        <begin position="23"/>
        <end position="45"/>
    </location>
</feature>
<dbReference type="EMBL" id="BEXD01001005">
    <property type="protein sequence ID" value="GBB91672.1"/>
    <property type="molecule type" value="Genomic_DNA"/>
</dbReference>
<dbReference type="AlphaFoldDB" id="A0A2Z6QSW8"/>